<organism evidence="2 3">
    <name type="scientific">Dyadobacter psychrotolerans</name>
    <dbReference type="NCBI Taxonomy" id="2541721"/>
    <lineage>
        <taxon>Bacteria</taxon>
        <taxon>Pseudomonadati</taxon>
        <taxon>Bacteroidota</taxon>
        <taxon>Cytophagia</taxon>
        <taxon>Cytophagales</taxon>
        <taxon>Spirosomataceae</taxon>
        <taxon>Dyadobacter</taxon>
    </lineage>
</organism>
<dbReference type="Gene3D" id="2.120.10.30">
    <property type="entry name" value="TolB, C-terminal domain"/>
    <property type="match status" value="1"/>
</dbReference>
<dbReference type="EMBL" id="SMFL01000007">
    <property type="protein sequence ID" value="TDE13307.1"/>
    <property type="molecule type" value="Genomic_DNA"/>
</dbReference>
<dbReference type="Proteomes" id="UP000294850">
    <property type="component" value="Unassembled WGS sequence"/>
</dbReference>
<evidence type="ECO:0000313" key="3">
    <source>
        <dbReference type="Proteomes" id="UP000294850"/>
    </source>
</evidence>
<dbReference type="InterPro" id="IPR011042">
    <property type="entry name" value="6-blade_b-propeller_TolB-like"/>
</dbReference>
<protein>
    <recommendedName>
        <fullName evidence="1">Glucose/Sorbosone dehydrogenase domain-containing protein</fullName>
    </recommendedName>
</protein>
<evidence type="ECO:0000313" key="2">
    <source>
        <dbReference type="EMBL" id="TDE13307.1"/>
    </source>
</evidence>
<sequence>MALNSPIWNGNLIIAGLFRGSLWRMAIEGENILSTEELITDSRLRIRKLVRSQAGKLNLLSYEINGKVIRNKNSTN</sequence>
<accession>A0A4R5DJ04</accession>
<name>A0A4R5DJ04_9BACT</name>
<dbReference type="Pfam" id="PF07995">
    <property type="entry name" value="GSDH"/>
    <property type="match status" value="1"/>
</dbReference>
<gene>
    <name evidence="2" type="ORF">E0F88_19880</name>
</gene>
<feature type="domain" description="Glucose/Sorbosone dehydrogenase" evidence="1">
    <location>
        <begin position="6"/>
        <end position="70"/>
    </location>
</feature>
<dbReference type="AlphaFoldDB" id="A0A4R5DJ04"/>
<evidence type="ECO:0000259" key="1">
    <source>
        <dbReference type="Pfam" id="PF07995"/>
    </source>
</evidence>
<comment type="caution">
    <text evidence="2">The sequence shown here is derived from an EMBL/GenBank/DDBJ whole genome shotgun (WGS) entry which is preliminary data.</text>
</comment>
<keyword evidence="3" id="KW-1185">Reference proteome</keyword>
<reference evidence="2 3" key="1">
    <citation type="submission" date="2019-03" db="EMBL/GenBank/DDBJ databases">
        <title>Dyadobacter AR-3-6 sp. nov., isolated from arctic soil.</title>
        <authorList>
            <person name="Chaudhary D.K."/>
        </authorList>
    </citation>
    <scope>NUCLEOTIDE SEQUENCE [LARGE SCALE GENOMIC DNA]</scope>
    <source>
        <strain evidence="2 3">AR-3-6</strain>
    </source>
</reference>
<dbReference type="InterPro" id="IPR012938">
    <property type="entry name" value="Glc/Sorbosone_DH"/>
</dbReference>
<dbReference type="RefSeq" id="WP_131960028.1">
    <property type="nucleotide sequence ID" value="NZ_SMFL01000007.1"/>
</dbReference>
<proteinExistence type="predicted"/>